<dbReference type="InterPro" id="IPR020103">
    <property type="entry name" value="PsdUridine_synth_cat_dom_sf"/>
</dbReference>
<evidence type="ECO:0000259" key="5">
    <source>
        <dbReference type="Pfam" id="PF00849"/>
    </source>
</evidence>
<proteinExistence type="inferred from homology"/>
<dbReference type="Gene3D" id="3.30.70.580">
    <property type="entry name" value="Pseudouridine synthase I, catalytic domain, N-terminal subdomain"/>
    <property type="match status" value="1"/>
</dbReference>
<feature type="region of interest" description="Disordered" evidence="4">
    <location>
        <begin position="301"/>
        <end position="350"/>
    </location>
</feature>
<name>A0A9N8DY66_9STRA</name>
<feature type="compositionally biased region" description="Polar residues" evidence="4">
    <location>
        <begin position="301"/>
        <end position="313"/>
    </location>
</feature>
<comment type="similarity">
    <text evidence="1">Belongs to the pseudouridine synthase RsuA family.</text>
</comment>
<organism evidence="6 7">
    <name type="scientific">Seminavis robusta</name>
    <dbReference type="NCBI Taxonomy" id="568900"/>
    <lineage>
        <taxon>Eukaryota</taxon>
        <taxon>Sar</taxon>
        <taxon>Stramenopiles</taxon>
        <taxon>Ochrophyta</taxon>
        <taxon>Bacillariophyta</taxon>
        <taxon>Bacillariophyceae</taxon>
        <taxon>Bacillariophycidae</taxon>
        <taxon>Naviculales</taxon>
        <taxon>Naviculaceae</taxon>
        <taxon>Seminavis</taxon>
    </lineage>
</organism>
<evidence type="ECO:0000256" key="3">
    <source>
        <dbReference type="ARBA" id="ARBA00023235"/>
    </source>
</evidence>
<keyword evidence="3" id="KW-0413">Isomerase</keyword>
<dbReference type="InterPro" id="IPR006145">
    <property type="entry name" value="PsdUridine_synth_RsuA/RluA"/>
</dbReference>
<feature type="compositionally biased region" description="Low complexity" evidence="4">
    <location>
        <begin position="326"/>
        <end position="344"/>
    </location>
</feature>
<evidence type="ECO:0000256" key="2">
    <source>
        <dbReference type="ARBA" id="ARBA00022884"/>
    </source>
</evidence>
<dbReference type="SUPFAM" id="SSF55120">
    <property type="entry name" value="Pseudouridine synthase"/>
    <property type="match status" value="1"/>
</dbReference>
<dbReference type="GO" id="GO:0001522">
    <property type="term" value="P:pseudouridine synthesis"/>
    <property type="evidence" value="ECO:0007669"/>
    <property type="project" value="InterPro"/>
</dbReference>
<evidence type="ECO:0000256" key="4">
    <source>
        <dbReference type="SAM" id="MobiDB-lite"/>
    </source>
</evidence>
<evidence type="ECO:0000313" key="6">
    <source>
        <dbReference type="EMBL" id="CAB9508805.1"/>
    </source>
</evidence>
<dbReference type="GO" id="GO:0003723">
    <property type="term" value="F:RNA binding"/>
    <property type="evidence" value="ECO:0007669"/>
    <property type="project" value="UniProtKB-KW"/>
</dbReference>
<evidence type="ECO:0000313" key="7">
    <source>
        <dbReference type="Proteomes" id="UP001153069"/>
    </source>
</evidence>
<dbReference type="Proteomes" id="UP001153069">
    <property type="component" value="Unassembled WGS sequence"/>
</dbReference>
<feature type="domain" description="Pseudouridine synthase RsuA/RluA-like" evidence="5">
    <location>
        <begin position="72"/>
        <end position="256"/>
    </location>
</feature>
<keyword evidence="2" id="KW-0694">RNA-binding</keyword>
<reference evidence="6" key="1">
    <citation type="submission" date="2020-06" db="EMBL/GenBank/DDBJ databases">
        <authorList>
            <consortium name="Plant Systems Biology data submission"/>
        </authorList>
    </citation>
    <scope>NUCLEOTIDE SEQUENCE</scope>
    <source>
        <strain evidence="6">D6</strain>
    </source>
</reference>
<protein>
    <submittedName>
        <fullName evidence="6">Ribosomal small subunit pseudouridine synthase A</fullName>
    </submittedName>
</protein>
<dbReference type="PROSITE" id="PS01149">
    <property type="entry name" value="PSI_RSU"/>
    <property type="match status" value="1"/>
</dbReference>
<feature type="region of interest" description="Disordered" evidence="4">
    <location>
        <begin position="46"/>
        <end position="66"/>
    </location>
</feature>
<dbReference type="PANTHER" id="PTHR47683">
    <property type="entry name" value="PSEUDOURIDINE SYNTHASE FAMILY PROTEIN-RELATED"/>
    <property type="match status" value="1"/>
</dbReference>
<keyword evidence="7" id="KW-1185">Reference proteome</keyword>
<accession>A0A9N8DY66</accession>
<sequence length="350" mass="39148">MDGVSIVSIPSFAAYNIMIRGCELRHVLLGIFILLSVVVCSSAFSNHKHPRPGQIPHNTDNREPTEKEKTVVIAYHKPANVITSHSDEQALSEGHARRSTVYDDIQSMKGWVIVDPQQQHSQHNNNNWQRATGIHSKLHAIGRLDCDTTGLLLLTNDGGLVHHVTNPNAKSNANKKKKKKSISKTYHAVIMGYHEQDCDSFQQMRTEGMDIGSKYGGVTRPVIDLTVLDHPTPKSTQVSITIGEGRNRQVRRMFHAMGSGVMKLKRVQIGDNLTLDGIEQEGQWRILAPQEVSRALEWSARNIQQKQPRNQQSTRKRNHTNNNKPTKATHGTATTTTTTTTTTTSRPERQ</sequence>
<dbReference type="GO" id="GO:0006364">
    <property type="term" value="P:rRNA processing"/>
    <property type="evidence" value="ECO:0007669"/>
    <property type="project" value="UniProtKB-ARBA"/>
</dbReference>
<dbReference type="InterPro" id="IPR042092">
    <property type="entry name" value="PsdUridine_s_RsuA/RluB/E/F_cat"/>
</dbReference>
<dbReference type="GO" id="GO:0009982">
    <property type="term" value="F:pseudouridine synthase activity"/>
    <property type="evidence" value="ECO:0007669"/>
    <property type="project" value="InterPro"/>
</dbReference>
<dbReference type="PANTHER" id="PTHR47683:SF4">
    <property type="entry name" value="PSEUDOURIDINE SYNTHASE"/>
    <property type="match status" value="1"/>
</dbReference>
<dbReference type="Pfam" id="PF00849">
    <property type="entry name" value="PseudoU_synth_2"/>
    <property type="match status" value="1"/>
</dbReference>
<dbReference type="OrthoDB" id="440619at2759"/>
<dbReference type="InterPro" id="IPR020094">
    <property type="entry name" value="TruA/RsuA/RluB/E/F_N"/>
</dbReference>
<comment type="caution">
    <text evidence="6">The sequence shown here is derived from an EMBL/GenBank/DDBJ whole genome shotgun (WGS) entry which is preliminary data.</text>
</comment>
<dbReference type="EMBL" id="CAICTM010000360">
    <property type="protein sequence ID" value="CAB9508805.1"/>
    <property type="molecule type" value="Genomic_DNA"/>
</dbReference>
<dbReference type="InterPro" id="IPR018496">
    <property type="entry name" value="PsdUridine_synth_RsuA/RluB_CS"/>
</dbReference>
<dbReference type="Gene3D" id="3.30.70.1560">
    <property type="entry name" value="Alpha-L RNA-binding motif"/>
    <property type="match status" value="1"/>
</dbReference>
<gene>
    <name evidence="6" type="ORF">SEMRO_361_G126560.1</name>
</gene>
<evidence type="ECO:0000256" key="1">
    <source>
        <dbReference type="ARBA" id="ARBA00008348"/>
    </source>
</evidence>
<dbReference type="AlphaFoldDB" id="A0A9N8DY66"/>
<dbReference type="InterPro" id="IPR050343">
    <property type="entry name" value="RsuA_PseudoU_synthase"/>
</dbReference>